<dbReference type="GO" id="GO:0000155">
    <property type="term" value="F:phosphorelay sensor kinase activity"/>
    <property type="evidence" value="ECO:0007669"/>
    <property type="project" value="InterPro"/>
</dbReference>
<dbReference type="GO" id="GO:0016036">
    <property type="term" value="P:cellular response to phosphate starvation"/>
    <property type="evidence" value="ECO:0007669"/>
    <property type="project" value="TreeGrafter"/>
</dbReference>
<dbReference type="PROSITE" id="PS50885">
    <property type="entry name" value="HAMP"/>
    <property type="match status" value="1"/>
</dbReference>
<dbReference type="CDD" id="cd00082">
    <property type="entry name" value="HisKA"/>
    <property type="match status" value="1"/>
</dbReference>
<dbReference type="PRINTS" id="PR00344">
    <property type="entry name" value="BCTRLSENSOR"/>
</dbReference>
<dbReference type="SUPFAM" id="SSF47384">
    <property type="entry name" value="Homodimeric domain of signal transducing histidine kinase"/>
    <property type="match status" value="1"/>
</dbReference>
<protein>
    <recommendedName>
        <fullName evidence="3">histidine kinase</fullName>
        <ecNumber evidence="3">2.7.13.3</ecNumber>
    </recommendedName>
</protein>
<dbReference type="PANTHER" id="PTHR45453:SF1">
    <property type="entry name" value="PHOSPHATE REGULON SENSOR PROTEIN PHOR"/>
    <property type="match status" value="1"/>
</dbReference>
<dbReference type="SMART" id="SM00304">
    <property type="entry name" value="HAMP"/>
    <property type="match status" value="1"/>
</dbReference>
<feature type="domain" description="Histidine kinase" evidence="14">
    <location>
        <begin position="240"/>
        <end position="453"/>
    </location>
</feature>
<dbReference type="GO" id="GO:0005886">
    <property type="term" value="C:plasma membrane"/>
    <property type="evidence" value="ECO:0007669"/>
    <property type="project" value="UniProtKB-SubCell"/>
</dbReference>
<keyword evidence="13" id="KW-1133">Transmembrane helix</keyword>
<evidence type="ECO:0000256" key="5">
    <source>
        <dbReference type="ARBA" id="ARBA00022553"/>
    </source>
</evidence>
<evidence type="ECO:0000259" key="14">
    <source>
        <dbReference type="PROSITE" id="PS50109"/>
    </source>
</evidence>
<evidence type="ECO:0000256" key="8">
    <source>
        <dbReference type="ARBA" id="ARBA00022777"/>
    </source>
</evidence>
<keyword evidence="11 13" id="KW-0472">Membrane</keyword>
<reference evidence="16 17" key="1">
    <citation type="submission" date="2019-08" db="EMBL/GenBank/DDBJ databases">
        <title>Bacillus genomes from the desert of Cuatro Cienegas, Coahuila.</title>
        <authorList>
            <person name="Olmedo-Alvarez G."/>
        </authorList>
    </citation>
    <scope>NUCLEOTIDE SEQUENCE [LARGE SCALE GENOMIC DNA]</scope>
    <source>
        <strain evidence="16 17">CH87b_3T</strain>
    </source>
</reference>
<keyword evidence="13" id="KW-0812">Transmembrane</keyword>
<evidence type="ECO:0000256" key="6">
    <source>
        <dbReference type="ARBA" id="ARBA00022679"/>
    </source>
</evidence>
<dbReference type="Gene3D" id="6.10.340.10">
    <property type="match status" value="1"/>
</dbReference>
<dbReference type="GO" id="GO:0004721">
    <property type="term" value="F:phosphoprotein phosphatase activity"/>
    <property type="evidence" value="ECO:0007669"/>
    <property type="project" value="TreeGrafter"/>
</dbReference>
<evidence type="ECO:0000313" key="17">
    <source>
        <dbReference type="Proteomes" id="UP000324269"/>
    </source>
</evidence>
<dbReference type="Pfam" id="PF02518">
    <property type="entry name" value="HATPase_c"/>
    <property type="match status" value="1"/>
</dbReference>
<feature type="domain" description="HAMP" evidence="15">
    <location>
        <begin position="180"/>
        <end position="232"/>
    </location>
</feature>
<keyword evidence="7" id="KW-0547">Nucleotide-binding</keyword>
<gene>
    <name evidence="16" type="ORF">FZC85_03915</name>
</gene>
<dbReference type="PANTHER" id="PTHR45453">
    <property type="entry name" value="PHOSPHATE REGULON SENSOR PROTEIN PHOR"/>
    <property type="match status" value="1"/>
</dbReference>
<dbReference type="Gene3D" id="1.10.287.130">
    <property type="match status" value="1"/>
</dbReference>
<dbReference type="InterPro" id="IPR003594">
    <property type="entry name" value="HATPase_dom"/>
</dbReference>
<dbReference type="InterPro" id="IPR005467">
    <property type="entry name" value="His_kinase_dom"/>
</dbReference>
<evidence type="ECO:0000256" key="7">
    <source>
        <dbReference type="ARBA" id="ARBA00022741"/>
    </source>
</evidence>
<evidence type="ECO:0000256" key="3">
    <source>
        <dbReference type="ARBA" id="ARBA00012438"/>
    </source>
</evidence>
<evidence type="ECO:0000256" key="13">
    <source>
        <dbReference type="SAM" id="Phobius"/>
    </source>
</evidence>
<name>A0A5D4U3Y0_9BACI</name>
<comment type="caution">
    <text evidence="16">The sequence shown here is derived from an EMBL/GenBank/DDBJ whole genome shotgun (WGS) entry which is preliminary data.</text>
</comment>
<evidence type="ECO:0000256" key="2">
    <source>
        <dbReference type="ARBA" id="ARBA00004651"/>
    </source>
</evidence>
<sequence>MNKISTKLALYFTIAVLVMEGLLMLYLHDNIIDTRVDEEFEAILSRGNSHRDVLEDHYSETTLHHIALMESKTETEVVITDRSHNVIIGSSELTDGMRELIQVTPETLTREGMVIESNWKDMNYLATVTSFESEQNEGYVYMFKSAAPLRNLISQLNSHFLLAGILSLIILTGIHFLLSKILTRPLLKMKQATVKLSKGNFEVKLPELGQDELGDLSDSIQRLASDLETIQRERTEFLANISHELRTPLTYVQGYANVALREDIPESERKEYLNIIQEESKTILTLIENLFELAKIDENNFSIQTEAINSDPFFHKVINKITPVFKRKGIDLVLTVKEDFPFHADPIRLEQIVLNLLDNALKHSPPHSTTEVTVEPTESGNMRLVINDQGMGIPPEELPQVFNRMYRVEKSRSREFGGSGLGLSIVKELVEAHGGQISIQSERNKGTSINIIL</sequence>
<dbReference type="Gene3D" id="3.30.565.10">
    <property type="entry name" value="Histidine kinase-like ATPase, C-terminal domain"/>
    <property type="match status" value="1"/>
</dbReference>
<dbReference type="EMBL" id="VTEZ01000001">
    <property type="protein sequence ID" value="TYS88576.1"/>
    <property type="molecule type" value="Genomic_DNA"/>
</dbReference>
<keyword evidence="5" id="KW-0597">Phosphoprotein</keyword>
<dbReference type="PROSITE" id="PS50109">
    <property type="entry name" value="HIS_KIN"/>
    <property type="match status" value="1"/>
</dbReference>
<keyword evidence="9" id="KW-0067">ATP-binding</keyword>
<dbReference type="InterPro" id="IPR003660">
    <property type="entry name" value="HAMP_dom"/>
</dbReference>
<dbReference type="AlphaFoldDB" id="A0A5D4U3Y0"/>
<dbReference type="CDD" id="cd06225">
    <property type="entry name" value="HAMP"/>
    <property type="match status" value="1"/>
</dbReference>
<keyword evidence="10" id="KW-0902">Two-component regulatory system</keyword>
<accession>A0A5D4U3Y0</accession>
<dbReference type="SMART" id="SM00388">
    <property type="entry name" value="HisKA"/>
    <property type="match status" value="1"/>
</dbReference>
<evidence type="ECO:0000256" key="9">
    <source>
        <dbReference type="ARBA" id="ARBA00022840"/>
    </source>
</evidence>
<feature type="coiled-coil region" evidence="12">
    <location>
        <begin position="213"/>
        <end position="240"/>
    </location>
</feature>
<dbReference type="InterPro" id="IPR036890">
    <property type="entry name" value="HATPase_C_sf"/>
</dbReference>
<dbReference type="FunFam" id="1.10.287.130:FF:000001">
    <property type="entry name" value="Two-component sensor histidine kinase"/>
    <property type="match status" value="1"/>
</dbReference>
<dbReference type="InterPro" id="IPR003661">
    <property type="entry name" value="HisK_dim/P_dom"/>
</dbReference>
<evidence type="ECO:0000256" key="10">
    <source>
        <dbReference type="ARBA" id="ARBA00023012"/>
    </source>
</evidence>
<evidence type="ECO:0000313" key="16">
    <source>
        <dbReference type="EMBL" id="TYS88576.1"/>
    </source>
</evidence>
<dbReference type="FunFam" id="3.30.565.10:FF:000006">
    <property type="entry name" value="Sensor histidine kinase WalK"/>
    <property type="match status" value="1"/>
</dbReference>
<dbReference type="OrthoDB" id="9813151at2"/>
<dbReference type="Proteomes" id="UP000324269">
    <property type="component" value="Unassembled WGS sequence"/>
</dbReference>
<dbReference type="Pfam" id="PF00672">
    <property type="entry name" value="HAMP"/>
    <property type="match status" value="1"/>
</dbReference>
<organism evidence="16 17">
    <name type="scientific">Rossellomorea aquimaris</name>
    <dbReference type="NCBI Taxonomy" id="189382"/>
    <lineage>
        <taxon>Bacteria</taxon>
        <taxon>Bacillati</taxon>
        <taxon>Bacillota</taxon>
        <taxon>Bacilli</taxon>
        <taxon>Bacillales</taxon>
        <taxon>Bacillaceae</taxon>
        <taxon>Rossellomorea</taxon>
    </lineage>
</organism>
<keyword evidence="4" id="KW-1003">Cell membrane</keyword>
<keyword evidence="8 16" id="KW-0418">Kinase</keyword>
<comment type="catalytic activity">
    <reaction evidence="1">
        <text>ATP + protein L-histidine = ADP + protein N-phospho-L-histidine.</text>
        <dbReference type="EC" id="2.7.13.3"/>
    </reaction>
</comment>
<evidence type="ECO:0000256" key="1">
    <source>
        <dbReference type="ARBA" id="ARBA00000085"/>
    </source>
</evidence>
<feature type="transmembrane region" description="Helical" evidence="13">
    <location>
        <begin position="160"/>
        <end position="182"/>
    </location>
</feature>
<keyword evidence="6" id="KW-0808">Transferase</keyword>
<evidence type="ECO:0000259" key="15">
    <source>
        <dbReference type="PROSITE" id="PS50885"/>
    </source>
</evidence>
<keyword evidence="12" id="KW-0175">Coiled coil</keyword>
<evidence type="ECO:0000256" key="12">
    <source>
        <dbReference type="SAM" id="Coils"/>
    </source>
</evidence>
<dbReference type="InterPro" id="IPR004358">
    <property type="entry name" value="Sig_transdc_His_kin-like_C"/>
</dbReference>
<dbReference type="SUPFAM" id="SSF158472">
    <property type="entry name" value="HAMP domain-like"/>
    <property type="match status" value="1"/>
</dbReference>
<dbReference type="SUPFAM" id="SSF55874">
    <property type="entry name" value="ATPase domain of HSP90 chaperone/DNA topoisomerase II/histidine kinase"/>
    <property type="match status" value="1"/>
</dbReference>
<dbReference type="InterPro" id="IPR036097">
    <property type="entry name" value="HisK_dim/P_sf"/>
</dbReference>
<evidence type="ECO:0000256" key="4">
    <source>
        <dbReference type="ARBA" id="ARBA00022475"/>
    </source>
</evidence>
<evidence type="ECO:0000256" key="11">
    <source>
        <dbReference type="ARBA" id="ARBA00023136"/>
    </source>
</evidence>
<proteinExistence type="predicted"/>
<dbReference type="EC" id="2.7.13.3" evidence="3"/>
<dbReference type="CDD" id="cd00075">
    <property type="entry name" value="HATPase"/>
    <property type="match status" value="1"/>
</dbReference>
<feature type="transmembrane region" description="Helical" evidence="13">
    <location>
        <begin position="9"/>
        <end position="27"/>
    </location>
</feature>
<dbReference type="Pfam" id="PF00512">
    <property type="entry name" value="HisKA"/>
    <property type="match status" value="1"/>
</dbReference>
<dbReference type="InterPro" id="IPR050351">
    <property type="entry name" value="BphY/WalK/GraS-like"/>
</dbReference>
<dbReference type="RefSeq" id="WP_148967875.1">
    <property type="nucleotide sequence ID" value="NZ_JBNIKW010000001.1"/>
</dbReference>
<dbReference type="SMART" id="SM00387">
    <property type="entry name" value="HATPase_c"/>
    <property type="match status" value="1"/>
</dbReference>
<dbReference type="GO" id="GO:0005524">
    <property type="term" value="F:ATP binding"/>
    <property type="evidence" value="ECO:0007669"/>
    <property type="project" value="UniProtKB-KW"/>
</dbReference>
<comment type="subcellular location">
    <subcellularLocation>
        <location evidence="2">Cell membrane</location>
        <topology evidence="2">Multi-pass membrane protein</topology>
    </subcellularLocation>
</comment>